<proteinExistence type="predicted"/>
<organism evidence="1">
    <name type="scientific">Arundo donax</name>
    <name type="common">Giant reed</name>
    <name type="synonym">Donax arundinaceus</name>
    <dbReference type="NCBI Taxonomy" id="35708"/>
    <lineage>
        <taxon>Eukaryota</taxon>
        <taxon>Viridiplantae</taxon>
        <taxon>Streptophyta</taxon>
        <taxon>Embryophyta</taxon>
        <taxon>Tracheophyta</taxon>
        <taxon>Spermatophyta</taxon>
        <taxon>Magnoliopsida</taxon>
        <taxon>Liliopsida</taxon>
        <taxon>Poales</taxon>
        <taxon>Poaceae</taxon>
        <taxon>PACMAD clade</taxon>
        <taxon>Arundinoideae</taxon>
        <taxon>Arundineae</taxon>
        <taxon>Arundo</taxon>
    </lineage>
</organism>
<dbReference type="EMBL" id="GBRH01238202">
    <property type="protein sequence ID" value="JAD59693.1"/>
    <property type="molecule type" value="Transcribed_RNA"/>
</dbReference>
<reference evidence="1" key="2">
    <citation type="journal article" date="2015" name="Data Brief">
        <title>Shoot transcriptome of the giant reed, Arundo donax.</title>
        <authorList>
            <person name="Barrero R.A."/>
            <person name="Guerrero F.D."/>
            <person name="Moolhuijzen P."/>
            <person name="Goolsby J.A."/>
            <person name="Tidwell J."/>
            <person name="Bellgard S.E."/>
            <person name="Bellgard M.I."/>
        </authorList>
    </citation>
    <scope>NUCLEOTIDE SEQUENCE</scope>
    <source>
        <tissue evidence="1">Shoot tissue taken approximately 20 cm above the soil surface</tissue>
    </source>
</reference>
<protein>
    <submittedName>
        <fullName evidence="1">Uncharacterized protein</fullName>
    </submittedName>
</protein>
<evidence type="ECO:0000313" key="1">
    <source>
        <dbReference type="EMBL" id="JAD59693.1"/>
    </source>
</evidence>
<accession>A0A0A9BC26</accession>
<name>A0A0A9BC26_ARUDO</name>
<reference evidence="1" key="1">
    <citation type="submission" date="2014-09" db="EMBL/GenBank/DDBJ databases">
        <authorList>
            <person name="Magalhaes I.L.F."/>
            <person name="Oliveira U."/>
            <person name="Santos F.R."/>
            <person name="Vidigal T.H.D.A."/>
            <person name="Brescovit A.D."/>
            <person name="Santos A.J."/>
        </authorList>
    </citation>
    <scope>NUCLEOTIDE SEQUENCE</scope>
    <source>
        <tissue evidence="1">Shoot tissue taken approximately 20 cm above the soil surface</tissue>
    </source>
</reference>
<sequence length="11" mass="1297">MYKSRGSVKLK</sequence>